<proteinExistence type="predicted"/>
<gene>
    <name evidence="1" type="ORF">SAMN05444366_3223</name>
</gene>
<dbReference type="EMBL" id="FRBY01000004">
    <property type="protein sequence ID" value="SHM42220.1"/>
    <property type="molecule type" value="Genomic_DNA"/>
</dbReference>
<name>A0A1M7INB9_9FLAO</name>
<accession>A0A1M7INB9</accession>
<protein>
    <submittedName>
        <fullName evidence="1">Uncharacterized protein</fullName>
    </submittedName>
</protein>
<reference evidence="2" key="1">
    <citation type="submission" date="2016-11" db="EMBL/GenBank/DDBJ databases">
        <authorList>
            <person name="Varghese N."/>
            <person name="Submissions S."/>
        </authorList>
    </citation>
    <scope>NUCLEOTIDE SEQUENCE [LARGE SCALE GENOMIC DNA]</scope>
    <source>
        <strain evidence="2">DSM 1811</strain>
    </source>
</reference>
<evidence type="ECO:0000313" key="2">
    <source>
        <dbReference type="Proteomes" id="UP000184121"/>
    </source>
</evidence>
<organism evidence="1 2">
    <name type="scientific">Flavobacterium saccharophilum</name>
    <dbReference type="NCBI Taxonomy" id="29534"/>
    <lineage>
        <taxon>Bacteria</taxon>
        <taxon>Pseudomonadati</taxon>
        <taxon>Bacteroidota</taxon>
        <taxon>Flavobacteriia</taxon>
        <taxon>Flavobacteriales</taxon>
        <taxon>Flavobacteriaceae</taxon>
        <taxon>Flavobacterium</taxon>
    </lineage>
</organism>
<dbReference type="STRING" id="29534.SAMN05444366_3223"/>
<evidence type="ECO:0000313" key="1">
    <source>
        <dbReference type="EMBL" id="SHM42220.1"/>
    </source>
</evidence>
<dbReference type="AlphaFoldDB" id="A0A1M7INB9"/>
<keyword evidence="2" id="KW-1185">Reference proteome</keyword>
<sequence length="40" mass="4874">MFKEIKIIVPYKYKNYSNSDLRIYKLKIIFIGYINNVNLC</sequence>
<dbReference type="Proteomes" id="UP000184121">
    <property type="component" value="Unassembled WGS sequence"/>
</dbReference>